<evidence type="ECO:0000313" key="4">
    <source>
        <dbReference type="Proteomes" id="UP000052052"/>
    </source>
</evidence>
<dbReference type="AlphaFoldDB" id="A0A0R0CZD8"/>
<proteinExistence type="predicted"/>
<keyword evidence="1" id="KW-0732">Signal</keyword>
<feature type="chain" id="PRO_5006394832" evidence="1">
    <location>
        <begin position="21"/>
        <end position="337"/>
    </location>
</feature>
<comment type="caution">
    <text evidence="3">The sequence shown here is derived from an EMBL/GenBank/DDBJ whole genome shotgun (WGS) entry which is preliminary data.</text>
</comment>
<dbReference type="STRING" id="344882.ABB29_04825"/>
<dbReference type="InterPro" id="IPR050266">
    <property type="entry name" value="AB_hydrolase_sf"/>
</dbReference>
<dbReference type="Proteomes" id="UP000052052">
    <property type="component" value="Unassembled WGS sequence"/>
</dbReference>
<reference evidence="3 4" key="1">
    <citation type="submission" date="2015-05" db="EMBL/GenBank/DDBJ databases">
        <title>Genome sequencing and analysis of members of genus Stenotrophomonas.</title>
        <authorList>
            <person name="Patil P.P."/>
            <person name="Midha S."/>
            <person name="Patil P.B."/>
        </authorList>
    </citation>
    <scope>NUCLEOTIDE SEQUENCE [LARGE SCALE GENOMIC DNA]</scope>
    <source>
        <strain evidence="3 4">DSM 21858</strain>
    </source>
</reference>
<gene>
    <name evidence="3" type="ORF">ABB29_04825</name>
</gene>
<dbReference type="OrthoDB" id="9773293at2"/>
<dbReference type="InterPro" id="IPR000073">
    <property type="entry name" value="AB_hydrolase_1"/>
</dbReference>
<keyword evidence="3" id="KW-0378">Hydrolase</keyword>
<dbReference type="PANTHER" id="PTHR43798:SF33">
    <property type="entry name" value="HYDROLASE, PUTATIVE (AFU_ORTHOLOGUE AFUA_2G14860)-RELATED"/>
    <property type="match status" value="1"/>
</dbReference>
<dbReference type="Pfam" id="PF00561">
    <property type="entry name" value="Abhydrolase_1"/>
    <property type="match status" value="1"/>
</dbReference>
<dbReference type="GO" id="GO:0046464">
    <property type="term" value="P:acylglycerol catabolic process"/>
    <property type="evidence" value="ECO:0007669"/>
    <property type="project" value="TreeGrafter"/>
</dbReference>
<dbReference type="RefSeq" id="WP_057657473.1">
    <property type="nucleotide sequence ID" value="NZ_LDJL01000004.1"/>
</dbReference>
<dbReference type="SUPFAM" id="SSF53474">
    <property type="entry name" value="alpha/beta-Hydrolases"/>
    <property type="match status" value="1"/>
</dbReference>
<evidence type="ECO:0000256" key="1">
    <source>
        <dbReference type="SAM" id="SignalP"/>
    </source>
</evidence>
<dbReference type="PRINTS" id="PR00111">
    <property type="entry name" value="ABHYDROLASE"/>
</dbReference>
<organism evidence="3 4">
    <name type="scientific">Pseudoxanthomonas dokdonensis</name>
    <dbReference type="NCBI Taxonomy" id="344882"/>
    <lineage>
        <taxon>Bacteria</taxon>
        <taxon>Pseudomonadati</taxon>
        <taxon>Pseudomonadota</taxon>
        <taxon>Gammaproteobacteria</taxon>
        <taxon>Lysobacterales</taxon>
        <taxon>Lysobacteraceae</taxon>
        <taxon>Pseudoxanthomonas</taxon>
    </lineage>
</organism>
<dbReference type="PANTHER" id="PTHR43798">
    <property type="entry name" value="MONOACYLGLYCEROL LIPASE"/>
    <property type="match status" value="1"/>
</dbReference>
<evidence type="ECO:0000259" key="2">
    <source>
        <dbReference type="Pfam" id="PF00561"/>
    </source>
</evidence>
<dbReference type="EMBL" id="LDJL01000004">
    <property type="protein sequence ID" value="KRG71140.1"/>
    <property type="molecule type" value="Genomic_DNA"/>
</dbReference>
<dbReference type="GO" id="GO:0016020">
    <property type="term" value="C:membrane"/>
    <property type="evidence" value="ECO:0007669"/>
    <property type="project" value="TreeGrafter"/>
</dbReference>
<keyword evidence="4" id="KW-1185">Reference proteome</keyword>
<sequence>MLRTLVLTILAAVAPVPALAAQSVVYGERLEGFDYPYEVREYAFESQGQSLEMAYMDVAPATAANGMTVVLLHGKNFCGATWEATIKELAGNGYRVVAPDQIGFCRSSKPRGYQFSFHQLAANTHALLQQAGVDKAIIIGHSMGGMLATRYALDFPQATTQLVLVNPIGLEDWAAKGVPYASIDASYAQERKTSFDSIKAYQSKFYYDGQWKPEYDRWVGMLAGMYAGPGAANVAWNQAQTSDMLFTQPVVHEFSRLRAPVLLMIGGRDRTAPGANRASAKVASTLGDYPALGRLAARTIADATLVEFPELGHSPQVQDPAQFHRALLPRLRGAVSQ</sequence>
<dbReference type="InterPro" id="IPR029058">
    <property type="entry name" value="AB_hydrolase_fold"/>
</dbReference>
<dbReference type="Gene3D" id="3.40.50.1820">
    <property type="entry name" value="alpha/beta hydrolase"/>
    <property type="match status" value="1"/>
</dbReference>
<accession>A0A0R0CZD8</accession>
<feature type="domain" description="AB hydrolase-1" evidence="2">
    <location>
        <begin position="68"/>
        <end position="273"/>
    </location>
</feature>
<dbReference type="PATRIC" id="fig|344882.3.peg.2302"/>
<evidence type="ECO:0000313" key="3">
    <source>
        <dbReference type="EMBL" id="KRG71140.1"/>
    </source>
</evidence>
<protein>
    <submittedName>
        <fullName evidence="3">Alpha/beta hydrolase</fullName>
    </submittedName>
</protein>
<name>A0A0R0CZD8_9GAMM</name>
<dbReference type="GO" id="GO:0047372">
    <property type="term" value="F:monoacylglycerol lipase activity"/>
    <property type="evidence" value="ECO:0007669"/>
    <property type="project" value="TreeGrafter"/>
</dbReference>
<feature type="signal peptide" evidence="1">
    <location>
        <begin position="1"/>
        <end position="20"/>
    </location>
</feature>